<dbReference type="CDD" id="cd02199">
    <property type="entry name" value="YjgF_YER057c_UK114_like_1"/>
    <property type="match status" value="1"/>
</dbReference>
<organism evidence="2 3">
    <name type="scientific">Sphingobium jiangsuense</name>
    <dbReference type="NCBI Taxonomy" id="870476"/>
    <lineage>
        <taxon>Bacteria</taxon>
        <taxon>Pseudomonadati</taxon>
        <taxon>Pseudomonadota</taxon>
        <taxon>Alphaproteobacteria</taxon>
        <taxon>Sphingomonadales</taxon>
        <taxon>Sphingomonadaceae</taxon>
        <taxon>Sphingobium</taxon>
    </lineage>
</organism>
<dbReference type="PANTHER" id="PTHR43760:SF1">
    <property type="entry name" value="ENDORIBONUCLEASE L-PSP_CHORISMATE MUTASE-LIKE DOMAIN-CONTAINING PROTEIN"/>
    <property type="match status" value="1"/>
</dbReference>
<dbReference type="InterPro" id="IPR013813">
    <property type="entry name" value="Endoribo_LPSP/chorism_mut-like"/>
</dbReference>
<feature type="domain" description="Endoribonuclease L-PSP/chorismate mutase-like" evidence="1">
    <location>
        <begin position="8"/>
        <end position="147"/>
    </location>
</feature>
<keyword evidence="3" id="KW-1185">Reference proteome</keyword>
<reference evidence="2 3" key="1">
    <citation type="submission" date="2020-08" db="EMBL/GenBank/DDBJ databases">
        <title>Genomic Encyclopedia of Type Strains, Phase IV (KMG-IV): sequencing the most valuable type-strain genomes for metagenomic binning, comparative biology and taxonomic classification.</title>
        <authorList>
            <person name="Goeker M."/>
        </authorList>
    </citation>
    <scope>NUCLEOTIDE SEQUENCE [LARGE SCALE GENOMIC DNA]</scope>
    <source>
        <strain evidence="2 3">DSM 26189</strain>
    </source>
</reference>
<sequence>MSKIEHNLRQLGIELPTPLAPVANYLPYVQSGNLIHISGQICAGADGTIADAHRGKVGGAVTKEAGQEAAALCLINVLAQLKLAVDGDFSRVVRCVRLGGFINSTPNFSALPAVMNGASDLIVAVMGDAGRHARSTVGVAQLPLDCAVEVEAVFEVQ</sequence>
<evidence type="ECO:0000259" key="1">
    <source>
        <dbReference type="Pfam" id="PF14588"/>
    </source>
</evidence>
<name>A0A7W6BCT1_9SPHN</name>
<dbReference type="SUPFAM" id="SSF55298">
    <property type="entry name" value="YjgF-like"/>
    <property type="match status" value="1"/>
</dbReference>
<dbReference type="EMBL" id="JACIDT010000001">
    <property type="protein sequence ID" value="MBB3924438.1"/>
    <property type="molecule type" value="Genomic_DNA"/>
</dbReference>
<accession>A0A7W6BCT1</accession>
<dbReference type="AlphaFoldDB" id="A0A7W6BCT1"/>
<evidence type="ECO:0000313" key="3">
    <source>
        <dbReference type="Proteomes" id="UP000571950"/>
    </source>
</evidence>
<comment type="caution">
    <text evidence="2">The sequence shown here is derived from an EMBL/GenBank/DDBJ whole genome shotgun (WGS) entry which is preliminary data.</text>
</comment>
<evidence type="ECO:0000313" key="2">
    <source>
        <dbReference type="EMBL" id="MBB3924438.1"/>
    </source>
</evidence>
<dbReference type="Pfam" id="PF14588">
    <property type="entry name" value="YjgF_endoribonc"/>
    <property type="match status" value="1"/>
</dbReference>
<proteinExistence type="predicted"/>
<dbReference type="InterPro" id="IPR035959">
    <property type="entry name" value="RutC-like_sf"/>
</dbReference>
<gene>
    <name evidence="2" type="ORF">GGR43_000132</name>
</gene>
<dbReference type="Gene3D" id="3.30.1330.40">
    <property type="entry name" value="RutC-like"/>
    <property type="match status" value="1"/>
</dbReference>
<dbReference type="RefSeq" id="WP_188070018.1">
    <property type="nucleotide sequence ID" value="NZ_BSPS01000095.1"/>
</dbReference>
<dbReference type="Proteomes" id="UP000571950">
    <property type="component" value="Unassembled WGS sequence"/>
</dbReference>
<dbReference type="PANTHER" id="PTHR43760">
    <property type="entry name" value="ENDORIBONUCLEASE-RELATED"/>
    <property type="match status" value="1"/>
</dbReference>
<protein>
    <submittedName>
        <fullName evidence="2">Enamine deaminase RidA (YjgF/YER057c/UK114 family)</fullName>
    </submittedName>
</protein>